<organism evidence="2 3">
    <name type="scientific">Corynebacterium sanguinis</name>
    <dbReference type="NCBI Taxonomy" id="2594913"/>
    <lineage>
        <taxon>Bacteria</taxon>
        <taxon>Bacillati</taxon>
        <taxon>Actinomycetota</taxon>
        <taxon>Actinomycetes</taxon>
        <taxon>Mycobacteriales</taxon>
        <taxon>Corynebacteriaceae</taxon>
        <taxon>Corynebacterium</taxon>
    </lineage>
</organism>
<keyword evidence="1" id="KW-0812">Transmembrane</keyword>
<keyword evidence="3" id="KW-1185">Reference proteome</keyword>
<dbReference type="AlphaFoldDB" id="A0A838WT69"/>
<feature type="transmembrane region" description="Helical" evidence="1">
    <location>
        <begin position="146"/>
        <end position="168"/>
    </location>
</feature>
<dbReference type="InterPro" id="IPR012338">
    <property type="entry name" value="Beta-lactam/transpept-like"/>
</dbReference>
<protein>
    <submittedName>
        <fullName evidence="2">Serine hydrolase</fullName>
    </submittedName>
</protein>
<gene>
    <name evidence="2" type="ORF">H0H28_09365</name>
</gene>
<dbReference type="SUPFAM" id="SSF56601">
    <property type="entry name" value="beta-lactamase/transpeptidase-like"/>
    <property type="match status" value="1"/>
</dbReference>
<keyword evidence="1" id="KW-1133">Transmembrane helix</keyword>
<keyword evidence="2" id="KW-0378">Hydrolase</keyword>
<evidence type="ECO:0000313" key="3">
    <source>
        <dbReference type="Proteomes" id="UP000580709"/>
    </source>
</evidence>
<comment type="caution">
    <text evidence="2">The sequence shown here is derived from an EMBL/GenBank/DDBJ whole genome shotgun (WGS) entry which is preliminary data.</text>
</comment>
<feature type="non-terminal residue" evidence="2">
    <location>
        <position position="186"/>
    </location>
</feature>
<dbReference type="Gene3D" id="3.40.710.10">
    <property type="entry name" value="DD-peptidase/beta-lactamase superfamily"/>
    <property type="match status" value="1"/>
</dbReference>
<feature type="non-terminal residue" evidence="2">
    <location>
        <position position="1"/>
    </location>
</feature>
<accession>A0A838WT69</accession>
<proteinExistence type="predicted"/>
<dbReference type="EMBL" id="JACEOR010000393">
    <property type="protein sequence ID" value="MBA4505522.1"/>
    <property type="molecule type" value="Genomic_DNA"/>
</dbReference>
<dbReference type="GO" id="GO:0016787">
    <property type="term" value="F:hydrolase activity"/>
    <property type="evidence" value="ECO:0007669"/>
    <property type="project" value="UniProtKB-KW"/>
</dbReference>
<evidence type="ECO:0000256" key="1">
    <source>
        <dbReference type="SAM" id="Phobius"/>
    </source>
</evidence>
<reference evidence="2 3" key="1">
    <citation type="submission" date="2020-07" db="EMBL/GenBank/DDBJ databases">
        <authorList>
            <person name="Khare M."/>
        </authorList>
    </citation>
    <scope>NUCLEOTIDE SEQUENCE [LARGE SCALE GENOMIC DNA]</scope>
    <source>
        <strain evidence="2 3">P8776</strain>
    </source>
</reference>
<sequence length="186" mass="19379">GYTCGSIVDLGKFAAFYAANPHELPAAHEAVSAGHPNNSYADGWRIMAEPDGTLTYWHTGTVPGYFSGIYVNADTGDGAAVLFNSSGFLHEQELAGLTRAAYEQARGIEPSPVPPSVVADALPIMLLVVGCAVALLAVLGTPRRVAVWAAALLLLLIGVGGAVIAAGYPLRYFWLWEPGLVIGVGT</sequence>
<name>A0A838WT69_9CORY</name>
<keyword evidence="1" id="KW-0472">Membrane</keyword>
<feature type="transmembrane region" description="Helical" evidence="1">
    <location>
        <begin position="121"/>
        <end position="139"/>
    </location>
</feature>
<dbReference type="Proteomes" id="UP000580709">
    <property type="component" value="Unassembled WGS sequence"/>
</dbReference>
<evidence type="ECO:0000313" key="2">
    <source>
        <dbReference type="EMBL" id="MBA4505522.1"/>
    </source>
</evidence>